<proteinExistence type="predicted"/>
<sequence>MFSKATCAIKHLLALSTALLISNSLHAADGPWTLSDALGLEEGFTLSGEHQSRFEHYDGNVFVGASPNDGAFFLRTTLDAQYKRDRFSAQIELVDARQGQADRDSRLSNSNVSTLDLLQANVGYKFGVNNSSEVRVGRFTQDWGSRTLIARNRYRNSINALDGVSFSHTQANGNEFKFLSAQPVRRTPRDRLSLLDNEHRADKSSEALRLHGVFANLPNLLPSLLDVDLDLETYYIALKEKDTRKLQTSNRNLHTFGFRVRSTAAINEWDINWESIFQTGERRASSNPLDTVDLDHQAFYQRVELAYSFDTPSRLRAIFEFNYASGDESPADRDSGRFDTILGVTTPEFGPVSLYAPISRSNIITPGIRLTATPWANISLMADYRHFWLAEDKDSWGRTGQRDVTGSSGDYMGQHLELRIRWSVAPGNVRIDSGLILLDSKDLIDEQSEFFYIGTKIDF</sequence>
<reference evidence="4" key="1">
    <citation type="submission" date="2017-08" db="EMBL/GenBank/DDBJ databases">
        <title>A dynamic microbial community with high functional redundancy inhabits the cold, oxic subseafloor aquifer.</title>
        <authorList>
            <person name="Tully B.J."/>
            <person name="Wheat C.G."/>
            <person name="Glazer B.T."/>
            <person name="Huber J.A."/>
        </authorList>
    </citation>
    <scope>NUCLEOTIDE SEQUENCE [LARGE SCALE GENOMIC DNA]</scope>
</reference>
<feature type="domain" description="Alginate export" evidence="2">
    <location>
        <begin position="48"/>
        <end position="426"/>
    </location>
</feature>
<keyword evidence="1" id="KW-0732">Signal</keyword>
<evidence type="ECO:0000259" key="2">
    <source>
        <dbReference type="Pfam" id="PF13372"/>
    </source>
</evidence>
<dbReference type="InterPro" id="IPR053728">
    <property type="entry name" value="Alginate_Permeability_Chnl"/>
</dbReference>
<feature type="chain" id="PRO_5012155870" description="Alginate export domain-containing protein" evidence="1">
    <location>
        <begin position="28"/>
        <end position="459"/>
    </location>
</feature>
<evidence type="ECO:0000313" key="3">
    <source>
        <dbReference type="EMBL" id="PCI79705.1"/>
    </source>
</evidence>
<feature type="signal peptide" evidence="1">
    <location>
        <begin position="1"/>
        <end position="27"/>
    </location>
</feature>
<evidence type="ECO:0000256" key="1">
    <source>
        <dbReference type="SAM" id="SignalP"/>
    </source>
</evidence>
<dbReference type="EMBL" id="NVUL01000015">
    <property type="protein sequence ID" value="PCI79705.1"/>
    <property type="molecule type" value="Genomic_DNA"/>
</dbReference>
<gene>
    <name evidence="3" type="ORF">COB20_04395</name>
</gene>
<comment type="caution">
    <text evidence="3">The sequence shown here is derived from an EMBL/GenBank/DDBJ whole genome shotgun (WGS) entry which is preliminary data.</text>
</comment>
<organism evidence="3 4">
    <name type="scientific">SAR86 cluster bacterium</name>
    <dbReference type="NCBI Taxonomy" id="2030880"/>
    <lineage>
        <taxon>Bacteria</taxon>
        <taxon>Pseudomonadati</taxon>
        <taxon>Pseudomonadota</taxon>
        <taxon>Gammaproteobacteria</taxon>
        <taxon>SAR86 cluster</taxon>
    </lineage>
</organism>
<name>A0A2A4XCC9_9GAMM</name>
<accession>A0A2A4XCC9</accession>
<dbReference type="Proteomes" id="UP000218767">
    <property type="component" value="Unassembled WGS sequence"/>
</dbReference>
<dbReference type="Pfam" id="PF13372">
    <property type="entry name" value="Alginate_exp"/>
    <property type="match status" value="1"/>
</dbReference>
<dbReference type="AlphaFoldDB" id="A0A2A4XCC9"/>
<dbReference type="Gene3D" id="2.40.160.100">
    <property type="match status" value="1"/>
</dbReference>
<protein>
    <recommendedName>
        <fullName evidence="2">Alginate export domain-containing protein</fullName>
    </recommendedName>
</protein>
<evidence type="ECO:0000313" key="4">
    <source>
        <dbReference type="Proteomes" id="UP000218767"/>
    </source>
</evidence>
<dbReference type="InterPro" id="IPR025388">
    <property type="entry name" value="Alginate_export_dom"/>
</dbReference>